<dbReference type="AlphaFoldDB" id="A0AA35QYM4"/>
<dbReference type="InterPro" id="IPR036640">
    <property type="entry name" value="ABC1_TM_sf"/>
</dbReference>
<dbReference type="PROSITE" id="PS50929">
    <property type="entry name" value="ABC_TM1F"/>
    <property type="match status" value="1"/>
</dbReference>
<evidence type="ECO:0000256" key="4">
    <source>
        <dbReference type="ARBA" id="ARBA00023136"/>
    </source>
</evidence>
<evidence type="ECO:0000256" key="5">
    <source>
        <dbReference type="SAM" id="Phobius"/>
    </source>
</evidence>
<sequence>MLTQSAVEYNIYLAGLIPSQFIYVLDTRDMSGFKRALWMSTVTVISVSICKSAGLLVSGLLYVRGRGLIVRRLHQLYFRGINYYHINVTDHSIDNPDQRMTQDVDKFCDQMTQVLPNVILSPAIIAYYTYKTFQSMGYLGPLCIYAYFVASSVVNKLLVSSIAPMVVRQEKLEGDFRYHHTQVRSNAESIAFYRGGKIEAEKSNGLLKALLQTQLSVVHWQFPLNCKTIIILL</sequence>
<evidence type="ECO:0000256" key="1">
    <source>
        <dbReference type="ARBA" id="ARBA00022448"/>
    </source>
</evidence>
<feature type="transmembrane region" description="Helical" evidence="5">
    <location>
        <begin position="114"/>
        <end position="130"/>
    </location>
</feature>
<dbReference type="GO" id="GO:0006635">
    <property type="term" value="P:fatty acid beta-oxidation"/>
    <property type="evidence" value="ECO:0007669"/>
    <property type="project" value="TreeGrafter"/>
</dbReference>
<dbReference type="Proteomes" id="UP001174909">
    <property type="component" value="Unassembled WGS sequence"/>
</dbReference>
<keyword evidence="3 5" id="KW-1133">Transmembrane helix</keyword>
<dbReference type="GO" id="GO:0005778">
    <property type="term" value="C:peroxisomal membrane"/>
    <property type="evidence" value="ECO:0007669"/>
    <property type="project" value="TreeGrafter"/>
</dbReference>
<reference evidence="7" key="1">
    <citation type="submission" date="2023-03" db="EMBL/GenBank/DDBJ databases">
        <authorList>
            <person name="Steffen K."/>
            <person name="Cardenas P."/>
        </authorList>
    </citation>
    <scope>NUCLEOTIDE SEQUENCE</scope>
</reference>
<evidence type="ECO:0000256" key="2">
    <source>
        <dbReference type="ARBA" id="ARBA00022692"/>
    </source>
</evidence>
<feature type="transmembrane region" description="Helical" evidence="5">
    <location>
        <begin position="136"/>
        <end position="159"/>
    </location>
</feature>
<proteinExistence type="predicted"/>
<feature type="transmembrane region" description="Helical" evidence="5">
    <location>
        <begin position="7"/>
        <end position="25"/>
    </location>
</feature>
<gene>
    <name evidence="7" type="ORF">GBAR_LOCUS2127</name>
</gene>
<evidence type="ECO:0000313" key="8">
    <source>
        <dbReference type="Proteomes" id="UP001174909"/>
    </source>
</evidence>
<dbReference type="EMBL" id="CASHTH010000306">
    <property type="protein sequence ID" value="CAI7997274.1"/>
    <property type="molecule type" value="Genomic_DNA"/>
</dbReference>
<evidence type="ECO:0000313" key="7">
    <source>
        <dbReference type="EMBL" id="CAI7997274.1"/>
    </source>
</evidence>
<dbReference type="GO" id="GO:0005524">
    <property type="term" value="F:ATP binding"/>
    <property type="evidence" value="ECO:0007669"/>
    <property type="project" value="InterPro"/>
</dbReference>
<name>A0AA35QYM4_GEOBA</name>
<accession>A0AA35QYM4</accession>
<keyword evidence="1" id="KW-0813">Transport</keyword>
<dbReference type="GO" id="GO:0015910">
    <property type="term" value="P:long-chain fatty acid import into peroxisome"/>
    <property type="evidence" value="ECO:0007669"/>
    <property type="project" value="TreeGrafter"/>
</dbReference>
<dbReference type="InterPro" id="IPR011527">
    <property type="entry name" value="ABC1_TM_dom"/>
</dbReference>
<feature type="transmembrane region" description="Helical" evidence="5">
    <location>
        <begin position="37"/>
        <end position="63"/>
    </location>
</feature>
<dbReference type="GO" id="GO:0007031">
    <property type="term" value="P:peroxisome organization"/>
    <property type="evidence" value="ECO:0007669"/>
    <property type="project" value="TreeGrafter"/>
</dbReference>
<protein>
    <submittedName>
        <fullName evidence="7">Lysosomal cobalamin transporter ABCD4</fullName>
    </submittedName>
</protein>
<feature type="domain" description="ABC transmembrane type-1" evidence="6">
    <location>
        <begin position="13"/>
        <end position="233"/>
    </location>
</feature>
<keyword evidence="8" id="KW-1185">Reference proteome</keyword>
<keyword evidence="4 5" id="KW-0472">Membrane</keyword>
<evidence type="ECO:0000256" key="3">
    <source>
        <dbReference type="ARBA" id="ARBA00022989"/>
    </source>
</evidence>
<dbReference type="GO" id="GO:0005324">
    <property type="term" value="F:long-chain fatty acid transmembrane transporter activity"/>
    <property type="evidence" value="ECO:0007669"/>
    <property type="project" value="TreeGrafter"/>
</dbReference>
<dbReference type="GO" id="GO:0140359">
    <property type="term" value="F:ABC-type transporter activity"/>
    <property type="evidence" value="ECO:0007669"/>
    <property type="project" value="InterPro"/>
</dbReference>
<keyword evidence="2 5" id="KW-0812">Transmembrane</keyword>
<dbReference type="PANTHER" id="PTHR11384">
    <property type="entry name" value="ATP-BINDING CASSETTE, SUB-FAMILY D MEMBER"/>
    <property type="match status" value="1"/>
</dbReference>
<organism evidence="7 8">
    <name type="scientific">Geodia barretti</name>
    <name type="common">Barrett's horny sponge</name>
    <dbReference type="NCBI Taxonomy" id="519541"/>
    <lineage>
        <taxon>Eukaryota</taxon>
        <taxon>Metazoa</taxon>
        <taxon>Porifera</taxon>
        <taxon>Demospongiae</taxon>
        <taxon>Heteroscleromorpha</taxon>
        <taxon>Tetractinellida</taxon>
        <taxon>Astrophorina</taxon>
        <taxon>Geodiidae</taxon>
        <taxon>Geodia</taxon>
    </lineage>
</organism>
<dbReference type="SUPFAM" id="SSF90123">
    <property type="entry name" value="ABC transporter transmembrane region"/>
    <property type="match status" value="1"/>
</dbReference>
<dbReference type="InterPro" id="IPR050835">
    <property type="entry name" value="ABC_transporter_sub-D"/>
</dbReference>
<evidence type="ECO:0000259" key="6">
    <source>
        <dbReference type="PROSITE" id="PS50929"/>
    </source>
</evidence>
<dbReference type="GO" id="GO:0042760">
    <property type="term" value="P:very long-chain fatty acid catabolic process"/>
    <property type="evidence" value="ECO:0007669"/>
    <property type="project" value="TreeGrafter"/>
</dbReference>
<dbReference type="PANTHER" id="PTHR11384:SF59">
    <property type="entry name" value="LYSOSOMAL COBALAMIN TRANSPORTER ABCD4"/>
    <property type="match status" value="1"/>
</dbReference>
<comment type="caution">
    <text evidence="7">The sequence shown here is derived from an EMBL/GenBank/DDBJ whole genome shotgun (WGS) entry which is preliminary data.</text>
</comment>
<dbReference type="Gene3D" id="1.20.1560.10">
    <property type="entry name" value="ABC transporter type 1, transmembrane domain"/>
    <property type="match status" value="1"/>
</dbReference>
<dbReference type="Pfam" id="PF06472">
    <property type="entry name" value="ABC_membrane_2"/>
    <property type="match status" value="1"/>
</dbReference>